<feature type="domain" description="Histidine kinase/HSP90-like ATPase" evidence="2">
    <location>
        <begin position="12"/>
        <end position="128"/>
    </location>
</feature>
<keyword evidence="1" id="KW-0418">Kinase</keyword>
<evidence type="ECO:0000256" key="1">
    <source>
        <dbReference type="ARBA" id="ARBA00022527"/>
    </source>
</evidence>
<dbReference type="Pfam" id="PF13581">
    <property type="entry name" value="HATPase_c_2"/>
    <property type="match status" value="1"/>
</dbReference>
<evidence type="ECO:0000313" key="3">
    <source>
        <dbReference type="EMBL" id="MCF4119842.1"/>
    </source>
</evidence>
<dbReference type="InterPro" id="IPR050267">
    <property type="entry name" value="Anti-sigma-factor_SerPK"/>
</dbReference>
<protein>
    <submittedName>
        <fullName evidence="3">ATP-binding protein</fullName>
    </submittedName>
</protein>
<dbReference type="RefSeq" id="WP_236087557.1">
    <property type="nucleotide sequence ID" value="NZ_JAKGSG010000009.1"/>
</dbReference>
<evidence type="ECO:0000313" key="4">
    <source>
        <dbReference type="Proteomes" id="UP001165405"/>
    </source>
</evidence>
<proteinExistence type="predicted"/>
<dbReference type="AlphaFoldDB" id="A0AA41QB12"/>
<organism evidence="3 4">
    <name type="scientific">Antribacter soli</name>
    <dbReference type="NCBI Taxonomy" id="2910976"/>
    <lineage>
        <taxon>Bacteria</taxon>
        <taxon>Bacillati</taxon>
        <taxon>Actinomycetota</taxon>
        <taxon>Actinomycetes</taxon>
        <taxon>Micrococcales</taxon>
        <taxon>Promicromonosporaceae</taxon>
        <taxon>Antribacter</taxon>
    </lineage>
</organism>
<comment type="caution">
    <text evidence="3">The sequence shown here is derived from an EMBL/GenBank/DDBJ whole genome shotgun (WGS) entry which is preliminary data.</text>
</comment>
<dbReference type="GO" id="GO:0005524">
    <property type="term" value="F:ATP binding"/>
    <property type="evidence" value="ECO:0007669"/>
    <property type="project" value="UniProtKB-KW"/>
</dbReference>
<dbReference type="SUPFAM" id="SSF55874">
    <property type="entry name" value="ATPase domain of HSP90 chaperone/DNA topoisomerase II/histidine kinase"/>
    <property type="match status" value="1"/>
</dbReference>
<sequence length="135" mass="15118">MTDARLELRSPPSDVDDVHDWLEDVWKRHPEVDGEARFAFETALIELVTNSIRHGRTASDIRCTVEVDVTETSLTALLTDTGGPVNLPSVPWGMPDDDESEGGRGLALIHLLTDSLEYRRAGDRNVWTVRRQTHA</sequence>
<keyword evidence="3" id="KW-0547">Nucleotide-binding</keyword>
<evidence type="ECO:0000259" key="2">
    <source>
        <dbReference type="Pfam" id="PF13581"/>
    </source>
</evidence>
<dbReference type="InterPro" id="IPR036890">
    <property type="entry name" value="HATPase_C_sf"/>
</dbReference>
<dbReference type="PANTHER" id="PTHR35526:SF3">
    <property type="entry name" value="ANTI-SIGMA-F FACTOR RSBW"/>
    <property type="match status" value="1"/>
</dbReference>
<keyword evidence="4" id="KW-1185">Reference proteome</keyword>
<dbReference type="Gene3D" id="3.30.565.10">
    <property type="entry name" value="Histidine kinase-like ATPase, C-terminal domain"/>
    <property type="match status" value="1"/>
</dbReference>
<keyword evidence="1" id="KW-0808">Transferase</keyword>
<dbReference type="GO" id="GO:0004674">
    <property type="term" value="F:protein serine/threonine kinase activity"/>
    <property type="evidence" value="ECO:0007669"/>
    <property type="project" value="UniProtKB-KW"/>
</dbReference>
<gene>
    <name evidence="3" type="ORF">L1785_02510</name>
</gene>
<dbReference type="CDD" id="cd16936">
    <property type="entry name" value="HATPase_RsbW-like"/>
    <property type="match status" value="1"/>
</dbReference>
<keyword evidence="1" id="KW-0723">Serine/threonine-protein kinase</keyword>
<dbReference type="EMBL" id="JAKGSG010000009">
    <property type="protein sequence ID" value="MCF4119842.1"/>
    <property type="molecule type" value="Genomic_DNA"/>
</dbReference>
<dbReference type="InterPro" id="IPR003594">
    <property type="entry name" value="HATPase_dom"/>
</dbReference>
<name>A0AA41QB12_9MICO</name>
<accession>A0AA41QB12</accession>
<keyword evidence="3" id="KW-0067">ATP-binding</keyword>
<dbReference type="PANTHER" id="PTHR35526">
    <property type="entry name" value="ANTI-SIGMA-F FACTOR RSBW-RELATED"/>
    <property type="match status" value="1"/>
</dbReference>
<dbReference type="Proteomes" id="UP001165405">
    <property type="component" value="Unassembled WGS sequence"/>
</dbReference>
<reference evidence="3" key="1">
    <citation type="submission" date="2022-01" db="EMBL/GenBank/DDBJ databases">
        <title>Antribacter sp. nov., isolated from Guizhou of China.</title>
        <authorList>
            <person name="Chengliang C."/>
            <person name="Ya Z."/>
        </authorList>
    </citation>
    <scope>NUCLEOTIDE SEQUENCE</scope>
    <source>
        <strain evidence="3">KLBMP 9083</strain>
    </source>
</reference>